<evidence type="ECO:0000313" key="2">
    <source>
        <dbReference type="Proteomes" id="UP001164250"/>
    </source>
</evidence>
<protein>
    <submittedName>
        <fullName evidence="1">Uncharacterized protein</fullName>
    </submittedName>
</protein>
<accession>A0ACC1AUF7</accession>
<organism evidence="1 2">
    <name type="scientific">Pistacia atlantica</name>
    <dbReference type="NCBI Taxonomy" id="434234"/>
    <lineage>
        <taxon>Eukaryota</taxon>
        <taxon>Viridiplantae</taxon>
        <taxon>Streptophyta</taxon>
        <taxon>Embryophyta</taxon>
        <taxon>Tracheophyta</taxon>
        <taxon>Spermatophyta</taxon>
        <taxon>Magnoliopsida</taxon>
        <taxon>eudicotyledons</taxon>
        <taxon>Gunneridae</taxon>
        <taxon>Pentapetalae</taxon>
        <taxon>rosids</taxon>
        <taxon>malvids</taxon>
        <taxon>Sapindales</taxon>
        <taxon>Anacardiaceae</taxon>
        <taxon>Pistacia</taxon>
    </lineage>
</organism>
<proteinExistence type="predicted"/>
<gene>
    <name evidence="1" type="ORF">Patl1_12534</name>
</gene>
<evidence type="ECO:0000313" key="1">
    <source>
        <dbReference type="EMBL" id="KAJ0090254.1"/>
    </source>
</evidence>
<comment type="caution">
    <text evidence="1">The sequence shown here is derived from an EMBL/GenBank/DDBJ whole genome shotgun (WGS) entry which is preliminary data.</text>
</comment>
<sequence>MASPQEKLESINEMTPLTDDDNYIEEDDQCYEEAAMKTCGYCGCFEELCFLWHRSNKNGGKGRYLLHQQQQERGIRESWLKKRVKKVKEISEVLAGTKWKTFIRRSSNSLNGISKKRKSHMQFQYDPQSYKLNFDDGSDRGHIDFLARYAAPVVKISKGELGIEAAC</sequence>
<reference evidence="2" key="1">
    <citation type="journal article" date="2023" name="G3 (Bethesda)">
        <title>Genome assembly and association tests identify interacting loci associated with vigor, precocity, and sex in interspecific pistachio rootstocks.</title>
        <authorList>
            <person name="Palmer W."/>
            <person name="Jacygrad E."/>
            <person name="Sagayaradj S."/>
            <person name="Cavanaugh K."/>
            <person name="Han R."/>
            <person name="Bertier L."/>
            <person name="Beede B."/>
            <person name="Kafkas S."/>
            <person name="Golino D."/>
            <person name="Preece J."/>
            <person name="Michelmore R."/>
        </authorList>
    </citation>
    <scope>NUCLEOTIDE SEQUENCE [LARGE SCALE GENOMIC DNA]</scope>
</reference>
<name>A0ACC1AUF7_9ROSI</name>
<dbReference type="Proteomes" id="UP001164250">
    <property type="component" value="Chromosome 8"/>
</dbReference>
<keyword evidence="2" id="KW-1185">Reference proteome</keyword>
<dbReference type="EMBL" id="CM047904">
    <property type="protein sequence ID" value="KAJ0090254.1"/>
    <property type="molecule type" value="Genomic_DNA"/>
</dbReference>